<dbReference type="SUPFAM" id="SSF52540">
    <property type="entry name" value="P-loop containing nucleoside triphosphate hydrolases"/>
    <property type="match status" value="1"/>
</dbReference>
<dbReference type="CDD" id="cd03112">
    <property type="entry name" value="CobW-like"/>
    <property type="match status" value="1"/>
</dbReference>
<dbReference type="Pfam" id="PF07683">
    <property type="entry name" value="CobW_C"/>
    <property type="match status" value="1"/>
</dbReference>
<accession>A0ABY4W9A3</accession>
<proteinExistence type="predicted"/>
<feature type="domain" description="CobW C-terminal" evidence="3">
    <location>
        <begin position="217"/>
        <end position="285"/>
    </location>
</feature>
<comment type="function">
    <text evidence="1">Zinc chaperone that directly transfers zinc cofactor to target proteins, thereby activating them. Zinc is transferred from the CXCC motif in the GTPase domain to the zinc binding site in target proteins in a process requiring GTP hydrolysis.</text>
</comment>
<dbReference type="EMBL" id="CP098747">
    <property type="protein sequence ID" value="USG62507.1"/>
    <property type="molecule type" value="Genomic_DNA"/>
</dbReference>
<dbReference type="InterPro" id="IPR051316">
    <property type="entry name" value="Zinc-reg_GTPase_activator"/>
</dbReference>
<dbReference type="RefSeq" id="WP_251936329.1">
    <property type="nucleotide sequence ID" value="NZ_CP098747.1"/>
</dbReference>
<dbReference type="SUPFAM" id="SSF90002">
    <property type="entry name" value="Hypothetical protein YjiA, C-terminal domain"/>
    <property type="match status" value="1"/>
</dbReference>
<gene>
    <name evidence="4" type="ORF">NBZ79_05910</name>
</gene>
<dbReference type="Gene3D" id="3.40.50.300">
    <property type="entry name" value="P-loop containing nucleotide triphosphate hydrolases"/>
    <property type="match status" value="1"/>
</dbReference>
<dbReference type="PANTHER" id="PTHR13748:SF62">
    <property type="entry name" value="COBW DOMAIN-CONTAINING PROTEIN"/>
    <property type="match status" value="1"/>
</dbReference>
<protein>
    <submittedName>
        <fullName evidence="4">CobW family GTP-binding protein</fullName>
    </submittedName>
</protein>
<evidence type="ECO:0000256" key="1">
    <source>
        <dbReference type="ARBA" id="ARBA00045658"/>
    </source>
</evidence>
<evidence type="ECO:0000259" key="2">
    <source>
        <dbReference type="Pfam" id="PF02492"/>
    </source>
</evidence>
<dbReference type="InterPro" id="IPR011629">
    <property type="entry name" value="CobW-like_C"/>
</dbReference>
<sequence>MTRRIPITLISGYLGAGKTTLINHLLSVSDGQRIAVLVNDFGAINIDTALIKEQTDQAISLTNGCVCCSITDDLGDALDAQASRDNPPDLVVLEASGVADPMRLARHAGNWPGFELDAIVTLLDAETVQMRAQDKFVGQLIHSQIKAGDILVLTKSDIVSDDRCQDLRDWIARLSPTVSLITVDAGKIDPALLLGPSSTKTVSQRMENPREADNIATYHWIPSSPINKQDMADCLSLLPPTVHRVKGFFFDQETKALTLLQRVGNRLTFDSAPKGAEAGLVLIATGNKCDLENEVKTIAENLKQLAETARQ</sequence>
<feature type="domain" description="CobW/HypB/UreG nucleotide-binding" evidence="2">
    <location>
        <begin position="6"/>
        <end position="178"/>
    </location>
</feature>
<organism evidence="4 5">
    <name type="scientific">Sneathiella marina</name>
    <dbReference type="NCBI Taxonomy" id="2950108"/>
    <lineage>
        <taxon>Bacteria</taxon>
        <taxon>Pseudomonadati</taxon>
        <taxon>Pseudomonadota</taxon>
        <taxon>Alphaproteobacteria</taxon>
        <taxon>Sneathiellales</taxon>
        <taxon>Sneathiellaceae</taxon>
        <taxon>Sneathiella</taxon>
    </lineage>
</organism>
<dbReference type="Pfam" id="PF02492">
    <property type="entry name" value="cobW"/>
    <property type="match status" value="1"/>
</dbReference>
<name>A0ABY4W9A3_9PROT</name>
<dbReference type="PANTHER" id="PTHR13748">
    <property type="entry name" value="COBW-RELATED"/>
    <property type="match status" value="1"/>
</dbReference>
<evidence type="ECO:0000313" key="5">
    <source>
        <dbReference type="Proteomes" id="UP001056291"/>
    </source>
</evidence>
<dbReference type="InterPro" id="IPR003495">
    <property type="entry name" value="CobW/HypB/UreG_nucleotide-bd"/>
</dbReference>
<keyword evidence="5" id="KW-1185">Reference proteome</keyword>
<reference evidence="4" key="1">
    <citation type="submission" date="2022-06" db="EMBL/GenBank/DDBJ databases">
        <title>Sneathiella actinostolidae sp. nov., isolated from a sea anemonein the Western Pacific Ocean.</title>
        <authorList>
            <person name="Wei M.J."/>
        </authorList>
    </citation>
    <scope>NUCLEOTIDE SEQUENCE</scope>
    <source>
        <strain evidence="4">PHK-P5</strain>
    </source>
</reference>
<evidence type="ECO:0000313" key="4">
    <source>
        <dbReference type="EMBL" id="USG62507.1"/>
    </source>
</evidence>
<dbReference type="InterPro" id="IPR027417">
    <property type="entry name" value="P-loop_NTPase"/>
</dbReference>
<dbReference type="Proteomes" id="UP001056291">
    <property type="component" value="Chromosome"/>
</dbReference>
<evidence type="ECO:0000259" key="3">
    <source>
        <dbReference type="Pfam" id="PF07683"/>
    </source>
</evidence>